<organism evidence="2 3">
    <name type="scientific">Fraxinus pennsylvanica</name>
    <dbReference type="NCBI Taxonomy" id="56036"/>
    <lineage>
        <taxon>Eukaryota</taxon>
        <taxon>Viridiplantae</taxon>
        <taxon>Streptophyta</taxon>
        <taxon>Embryophyta</taxon>
        <taxon>Tracheophyta</taxon>
        <taxon>Spermatophyta</taxon>
        <taxon>Magnoliopsida</taxon>
        <taxon>eudicotyledons</taxon>
        <taxon>Gunneridae</taxon>
        <taxon>Pentapetalae</taxon>
        <taxon>asterids</taxon>
        <taxon>lamiids</taxon>
        <taxon>Lamiales</taxon>
        <taxon>Oleaceae</taxon>
        <taxon>Oleeae</taxon>
        <taxon>Fraxinus</taxon>
    </lineage>
</organism>
<dbReference type="PANTHER" id="PTHR48475:SF2">
    <property type="entry name" value="RIBONUCLEASE H"/>
    <property type="match status" value="1"/>
</dbReference>
<name>A0AAD2DNV7_9LAMI</name>
<feature type="domain" description="RNase H type-1" evidence="1">
    <location>
        <begin position="73"/>
        <end position="143"/>
    </location>
</feature>
<dbReference type="SUPFAM" id="SSF53098">
    <property type="entry name" value="Ribonuclease H-like"/>
    <property type="match status" value="1"/>
</dbReference>
<dbReference type="InterPro" id="IPR036397">
    <property type="entry name" value="RNaseH_sf"/>
</dbReference>
<evidence type="ECO:0000313" key="2">
    <source>
        <dbReference type="EMBL" id="CAI9759013.1"/>
    </source>
</evidence>
<dbReference type="AlphaFoldDB" id="A0AAD2DNV7"/>
<proteinExistence type="predicted"/>
<dbReference type="Proteomes" id="UP000834106">
    <property type="component" value="Chromosome 4"/>
</dbReference>
<dbReference type="Pfam" id="PF13456">
    <property type="entry name" value="RVT_3"/>
    <property type="match status" value="1"/>
</dbReference>
<protein>
    <recommendedName>
        <fullName evidence="1">RNase H type-1 domain-containing protein</fullName>
    </recommendedName>
</protein>
<reference evidence="2" key="1">
    <citation type="submission" date="2023-05" db="EMBL/GenBank/DDBJ databases">
        <authorList>
            <person name="Huff M."/>
        </authorList>
    </citation>
    <scope>NUCLEOTIDE SEQUENCE</scope>
</reference>
<evidence type="ECO:0000313" key="3">
    <source>
        <dbReference type="Proteomes" id="UP000834106"/>
    </source>
</evidence>
<dbReference type="CDD" id="cd09279">
    <property type="entry name" value="RNase_HI_like"/>
    <property type="match status" value="1"/>
</dbReference>
<dbReference type="GO" id="GO:0003676">
    <property type="term" value="F:nucleic acid binding"/>
    <property type="evidence" value="ECO:0007669"/>
    <property type="project" value="InterPro"/>
</dbReference>
<sequence length="244" mass="27187">MGLRECYLNSLRKPVSRVNMVLLDIKMSEAPEEGEDVEMAKLLAPKIEMSMELVEPPTWNLFVDGSSGEVGLGAGIILESSERHKLKCAVRLEFKASNNVAEYEALLVGLRLAKELQVKRLTITGDSQFELMQVPRLENSHADALSKLASSRDSELLKIIAFLKEQTVPNNEAEARRLRRRAVHFILQGDVLYKRDLSSPLLRCTGGEEANYILREIHEGVVAITPEGQHWPIRDSGGDTTGLP</sequence>
<keyword evidence="3" id="KW-1185">Reference proteome</keyword>
<dbReference type="Gene3D" id="3.30.420.10">
    <property type="entry name" value="Ribonuclease H-like superfamily/Ribonuclease H"/>
    <property type="match status" value="1"/>
</dbReference>
<dbReference type="GO" id="GO:0004523">
    <property type="term" value="F:RNA-DNA hybrid ribonuclease activity"/>
    <property type="evidence" value="ECO:0007669"/>
    <property type="project" value="InterPro"/>
</dbReference>
<dbReference type="EMBL" id="OU503039">
    <property type="protein sequence ID" value="CAI9759013.1"/>
    <property type="molecule type" value="Genomic_DNA"/>
</dbReference>
<accession>A0AAD2DNV7</accession>
<evidence type="ECO:0000259" key="1">
    <source>
        <dbReference type="Pfam" id="PF13456"/>
    </source>
</evidence>
<dbReference type="InterPro" id="IPR002156">
    <property type="entry name" value="RNaseH_domain"/>
</dbReference>
<gene>
    <name evidence="2" type="ORF">FPE_LOCUS6443</name>
</gene>
<dbReference type="PANTHER" id="PTHR48475">
    <property type="entry name" value="RIBONUCLEASE H"/>
    <property type="match status" value="1"/>
</dbReference>
<dbReference type="InterPro" id="IPR012337">
    <property type="entry name" value="RNaseH-like_sf"/>
</dbReference>